<organism evidence="1">
    <name type="scientific">Graphocephala atropunctata</name>
    <dbReference type="NCBI Taxonomy" id="36148"/>
    <lineage>
        <taxon>Eukaryota</taxon>
        <taxon>Metazoa</taxon>
        <taxon>Ecdysozoa</taxon>
        <taxon>Arthropoda</taxon>
        <taxon>Hexapoda</taxon>
        <taxon>Insecta</taxon>
        <taxon>Pterygota</taxon>
        <taxon>Neoptera</taxon>
        <taxon>Paraneoptera</taxon>
        <taxon>Hemiptera</taxon>
        <taxon>Auchenorrhyncha</taxon>
        <taxon>Membracoidea</taxon>
        <taxon>Cicadellidae</taxon>
        <taxon>Cicadellinae</taxon>
        <taxon>Cicadellini</taxon>
        <taxon>Graphocephala</taxon>
    </lineage>
</organism>
<reference evidence="1" key="1">
    <citation type="submission" date="2015-11" db="EMBL/GenBank/DDBJ databases">
        <title>De novo transcriptome assembly of four potential Pierce s Disease insect vectors from Arizona vineyards.</title>
        <authorList>
            <person name="Tassone E.E."/>
        </authorList>
    </citation>
    <scope>NUCLEOTIDE SEQUENCE</scope>
</reference>
<sequence length="132" mass="14870">DNSSLNNIFFYNSIIFKYISDYKGNINLFYGDANSVLARSHFTQHGLHYSRSGKAVLGGYTTQFIQYQKSAIFLNKLSTLKRNVQETAIASDVSTPPMEISSIEPFLDISFDTPVISLLHIGLQLHLGTLYR</sequence>
<name>A0A1B6LAE1_9HEMI</name>
<protein>
    <submittedName>
        <fullName evidence="1">Uncharacterized protein</fullName>
    </submittedName>
</protein>
<proteinExistence type="predicted"/>
<feature type="non-terminal residue" evidence="1">
    <location>
        <position position="1"/>
    </location>
</feature>
<gene>
    <name evidence="1" type="ORF">g.50920</name>
</gene>
<evidence type="ECO:0000313" key="1">
    <source>
        <dbReference type="EMBL" id="JAT20615.1"/>
    </source>
</evidence>
<dbReference type="AlphaFoldDB" id="A0A1B6LAE1"/>
<accession>A0A1B6LAE1</accession>
<dbReference type="EMBL" id="GEBQ01019362">
    <property type="protein sequence ID" value="JAT20615.1"/>
    <property type="molecule type" value="Transcribed_RNA"/>
</dbReference>